<sequence>MPILDLDGVKLYYEDRGNEKAKSAVAFLNGVMASTNSWDFISPVFEEMGFRVIRHDFRGQLKSDKPAGPYSFAQHAGDAKALFESLGIQRVHLVGTSYGSEVGMKFAILYPEMVQSLTVIDGVSELDEVLRGFIDSWTLLCELGDGEKFFRGMTPSIYGNSFIREHGEMLDQRAKACRLLPPDYLEGQKILYETFEKDVYMTDELHKIQAPTLVIVGQEDILKRVKFSDIIAREIPDTEYVILPDCGHVGIFEKYGTLNTLLTGFLCKHDGNCRLTVKA</sequence>
<accession>A0A1W2CLQ2</accession>
<dbReference type="InterPro" id="IPR029058">
    <property type="entry name" value="AB_hydrolase_fold"/>
</dbReference>
<dbReference type="PRINTS" id="PR00111">
    <property type="entry name" value="ABHYDROLASE"/>
</dbReference>
<feature type="domain" description="AB hydrolase-1" evidence="1">
    <location>
        <begin position="25"/>
        <end position="254"/>
    </location>
</feature>
<reference evidence="2 3" key="1">
    <citation type="submission" date="2017-04" db="EMBL/GenBank/DDBJ databases">
        <authorList>
            <person name="Afonso C.L."/>
            <person name="Miller P.J."/>
            <person name="Scott M.A."/>
            <person name="Spackman E."/>
            <person name="Goraichik I."/>
            <person name="Dimitrov K.M."/>
            <person name="Suarez D.L."/>
            <person name="Swayne D.E."/>
        </authorList>
    </citation>
    <scope>NUCLEOTIDE SEQUENCE [LARGE SCALE GENOMIC DNA]</scope>
    <source>
        <strain evidence="2 3">DSM 12816</strain>
    </source>
</reference>
<dbReference type="PANTHER" id="PTHR43798:SF33">
    <property type="entry name" value="HYDROLASE, PUTATIVE (AFU_ORTHOLOGUE AFUA_2G14860)-RELATED"/>
    <property type="match status" value="1"/>
</dbReference>
<dbReference type="Proteomes" id="UP000192790">
    <property type="component" value="Unassembled WGS sequence"/>
</dbReference>
<dbReference type="InterPro" id="IPR050266">
    <property type="entry name" value="AB_hydrolase_sf"/>
</dbReference>
<dbReference type="RefSeq" id="WP_084235504.1">
    <property type="nucleotide sequence ID" value="NZ_FWXW01000010.1"/>
</dbReference>
<evidence type="ECO:0000313" key="3">
    <source>
        <dbReference type="Proteomes" id="UP000192790"/>
    </source>
</evidence>
<dbReference type="InterPro" id="IPR000073">
    <property type="entry name" value="AB_hydrolase_1"/>
</dbReference>
<dbReference type="Pfam" id="PF00561">
    <property type="entry name" value="Abhydrolase_1"/>
    <property type="match status" value="1"/>
</dbReference>
<evidence type="ECO:0000313" key="2">
    <source>
        <dbReference type="EMBL" id="SMC85812.1"/>
    </source>
</evidence>
<dbReference type="OrthoDB" id="9776303at2"/>
<protein>
    <submittedName>
        <fullName evidence="2">3-oxoadipate enol-lactonase</fullName>
    </submittedName>
</protein>
<dbReference type="SUPFAM" id="SSF53474">
    <property type="entry name" value="alpha/beta-Hydrolases"/>
    <property type="match status" value="1"/>
</dbReference>
<dbReference type="Gene3D" id="3.40.50.1820">
    <property type="entry name" value="alpha/beta hydrolase"/>
    <property type="match status" value="1"/>
</dbReference>
<dbReference type="STRING" id="1122930.SAMN02745168_0082"/>
<proteinExistence type="predicted"/>
<dbReference type="PANTHER" id="PTHR43798">
    <property type="entry name" value="MONOACYLGLYCEROL LIPASE"/>
    <property type="match status" value="1"/>
</dbReference>
<organism evidence="2 3">
    <name type="scientific">Papillibacter cinnamivorans DSM 12816</name>
    <dbReference type="NCBI Taxonomy" id="1122930"/>
    <lineage>
        <taxon>Bacteria</taxon>
        <taxon>Bacillati</taxon>
        <taxon>Bacillota</taxon>
        <taxon>Clostridia</taxon>
        <taxon>Eubacteriales</taxon>
        <taxon>Oscillospiraceae</taxon>
        <taxon>Papillibacter</taxon>
    </lineage>
</organism>
<dbReference type="GO" id="GO:0016020">
    <property type="term" value="C:membrane"/>
    <property type="evidence" value="ECO:0007669"/>
    <property type="project" value="TreeGrafter"/>
</dbReference>
<dbReference type="AlphaFoldDB" id="A0A1W2CLQ2"/>
<dbReference type="EMBL" id="FWXW01000010">
    <property type="protein sequence ID" value="SMC85812.1"/>
    <property type="molecule type" value="Genomic_DNA"/>
</dbReference>
<keyword evidence="3" id="KW-1185">Reference proteome</keyword>
<name>A0A1W2CLQ2_9FIRM</name>
<evidence type="ECO:0000259" key="1">
    <source>
        <dbReference type="Pfam" id="PF00561"/>
    </source>
</evidence>
<gene>
    <name evidence="2" type="ORF">SAMN02745168_0082</name>
</gene>